<evidence type="ECO:0000259" key="9">
    <source>
        <dbReference type="PROSITE" id="PS50893"/>
    </source>
</evidence>
<sequence length="344" mass="38505">MEIHPEYSCMAGPVPAGDAPIILVEALEHTYGGFKAVDGISFSVKKGEIFSFLGPNGAGKSTAINVLITLLALQNGKATIAGHDVKTDPQKIRESIGIVFQDITLDRDMTVWEILEFHGRLYGMPLAERRERIEELLNLVQLDAKRNELTKKLSGGMKRRLEIARGLMTRPLVLFLDEPTIGLDPQTRMRMWEYIRSVNREGTTIFLTTHYMDEADQLSDRISIIDHGKIIITGTPWQLKNTLGQDLIYLETSDNPAARRLLESLPSVREITEKKQGIVLMVNEDGTRLLPGVIDTLREAGIAITTINLKKPTMDDVFVFYTGKEIRDEGQQPARGGFLRAARH</sequence>
<dbReference type="eggNOG" id="arCOG00196">
    <property type="taxonomic scope" value="Archaea"/>
</dbReference>
<dbReference type="PROSITE" id="PS50893">
    <property type="entry name" value="ABC_TRANSPORTER_2"/>
    <property type="match status" value="1"/>
</dbReference>
<dbReference type="PROSITE" id="PS00211">
    <property type="entry name" value="ABC_TRANSPORTER_1"/>
    <property type="match status" value="1"/>
</dbReference>
<feature type="domain" description="ABC transporter" evidence="9">
    <location>
        <begin position="22"/>
        <end position="252"/>
    </location>
</feature>
<dbReference type="Gene3D" id="3.40.50.300">
    <property type="entry name" value="P-loop containing nucleotide triphosphate hydrolases"/>
    <property type="match status" value="1"/>
</dbReference>
<dbReference type="InterPro" id="IPR003593">
    <property type="entry name" value="AAA+_ATPase"/>
</dbReference>
<dbReference type="SMART" id="SM00382">
    <property type="entry name" value="AAA"/>
    <property type="match status" value="1"/>
</dbReference>
<proteinExistence type="inferred from homology"/>
<keyword evidence="7" id="KW-0472">Membrane</keyword>
<dbReference type="GO" id="GO:1900753">
    <property type="term" value="P:doxorubicin transport"/>
    <property type="evidence" value="ECO:0007669"/>
    <property type="project" value="InterPro"/>
</dbReference>
<dbReference type="HOGENOM" id="CLU_000604_1_2_2"/>
<protein>
    <submittedName>
        <fullName evidence="10">Daunorubicin resistance ABC transporter ATP-binding subunit</fullName>
    </submittedName>
</protein>
<dbReference type="Pfam" id="PF13732">
    <property type="entry name" value="DrrA1-3_C"/>
    <property type="match status" value="1"/>
</dbReference>
<dbReference type="InterPro" id="IPR027417">
    <property type="entry name" value="P-loop_NTPase"/>
</dbReference>
<keyword evidence="3" id="KW-1003">Cell membrane</keyword>
<reference evidence="10 11" key="2">
    <citation type="journal article" date="2014" name="Genome Announc.">
        <title>Complete Genome Sequence of Methanoregula formicica SMSPT, a Mesophilic Hydrogenotrophic Methanogen Isolated from a Methanogenic Upflow Anaerobic Sludge Blanket Reactor.</title>
        <authorList>
            <person name="Yamamoto K."/>
            <person name="Tamaki H."/>
            <person name="Cadillo-Quiroz H."/>
            <person name="Imachi H."/>
            <person name="Kyrpides N."/>
            <person name="Woyke T."/>
            <person name="Goodwin L."/>
            <person name="Zinder S.H."/>
            <person name="Kamagata Y."/>
            <person name="Liu W.T."/>
        </authorList>
    </citation>
    <scope>NUCLEOTIDE SEQUENCE [LARGE SCALE GENOMIC DNA]</scope>
    <source>
        <strain evidence="11">DSM 22288 / NBRC 105244 / SMSP</strain>
    </source>
</reference>
<dbReference type="GO" id="GO:0043215">
    <property type="term" value="P:daunorubicin transport"/>
    <property type="evidence" value="ECO:0007669"/>
    <property type="project" value="InterPro"/>
</dbReference>
<gene>
    <name evidence="10" type="ordered locus">Metfor_2274</name>
</gene>
<evidence type="ECO:0000256" key="2">
    <source>
        <dbReference type="ARBA" id="ARBA00022448"/>
    </source>
</evidence>
<evidence type="ECO:0000313" key="11">
    <source>
        <dbReference type="Proteomes" id="UP000010824"/>
    </source>
</evidence>
<keyword evidence="6" id="KW-1278">Translocase</keyword>
<dbReference type="NCBIfam" id="TIGR01188">
    <property type="entry name" value="drrA"/>
    <property type="match status" value="1"/>
</dbReference>
<keyword evidence="5 10" id="KW-0067">ATP-binding</keyword>
<dbReference type="FunFam" id="3.40.50.300:FF:000589">
    <property type="entry name" value="ABC transporter, ATP-binding subunit"/>
    <property type="match status" value="1"/>
</dbReference>
<comment type="similarity">
    <text evidence="8">Belongs to the ABC transporter superfamily. Drug exporter-1 (DrugE1) (TC 3.A.1.105) family.</text>
</comment>
<keyword evidence="11" id="KW-1185">Reference proteome</keyword>
<dbReference type="Proteomes" id="UP000010824">
    <property type="component" value="Chromosome"/>
</dbReference>
<dbReference type="GO" id="GO:0005524">
    <property type="term" value="F:ATP binding"/>
    <property type="evidence" value="ECO:0007669"/>
    <property type="project" value="UniProtKB-KW"/>
</dbReference>
<evidence type="ECO:0000256" key="3">
    <source>
        <dbReference type="ARBA" id="ARBA00022475"/>
    </source>
</evidence>
<dbReference type="GO" id="GO:0016887">
    <property type="term" value="F:ATP hydrolysis activity"/>
    <property type="evidence" value="ECO:0007669"/>
    <property type="project" value="InterPro"/>
</dbReference>
<evidence type="ECO:0000256" key="8">
    <source>
        <dbReference type="ARBA" id="ARBA00049985"/>
    </source>
</evidence>
<evidence type="ECO:0000313" key="10">
    <source>
        <dbReference type="EMBL" id="AGB03279.1"/>
    </source>
</evidence>
<dbReference type="EMBL" id="CP003167">
    <property type="protein sequence ID" value="AGB03279.1"/>
    <property type="molecule type" value="Genomic_DNA"/>
</dbReference>
<dbReference type="SUPFAM" id="SSF52540">
    <property type="entry name" value="P-loop containing nucleoside triphosphate hydrolases"/>
    <property type="match status" value="1"/>
</dbReference>
<dbReference type="InterPro" id="IPR003439">
    <property type="entry name" value="ABC_transporter-like_ATP-bd"/>
</dbReference>
<reference evidence="11" key="1">
    <citation type="submission" date="2011-12" db="EMBL/GenBank/DDBJ databases">
        <title>Complete sequence of Methanoregula formicicum SMSP.</title>
        <authorList>
            <person name="Lucas S."/>
            <person name="Han J."/>
            <person name="Lapidus A."/>
            <person name="Cheng J.-F."/>
            <person name="Goodwin L."/>
            <person name="Pitluck S."/>
            <person name="Peters L."/>
            <person name="Ovchinnikova G."/>
            <person name="Teshima H."/>
            <person name="Detter J.C."/>
            <person name="Han C."/>
            <person name="Tapia R."/>
            <person name="Land M."/>
            <person name="Hauser L."/>
            <person name="Kyrpides N."/>
            <person name="Ivanova N."/>
            <person name="Pagani I."/>
            <person name="Imachi H."/>
            <person name="Tamaki H."/>
            <person name="Sekiguchi Y."/>
            <person name="Kamagata Y."/>
            <person name="Cadillo-Quiroz H."/>
            <person name="Zinder S."/>
            <person name="Liu W.-T."/>
            <person name="Woyke T."/>
        </authorList>
    </citation>
    <scope>NUCLEOTIDE SEQUENCE [LARGE SCALE GENOMIC DNA]</scope>
    <source>
        <strain evidence="11">DSM 22288 / NBRC 105244 / SMSP</strain>
    </source>
</reference>
<accession>L0HJN9</accession>
<dbReference type="AlphaFoldDB" id="L0HJN9"/>
<evidence type="ECO:0000256" key="6">
    <source>
        <dbReference type="ARBA" id="ARBA00022967"/>
    </source>
</evidence>
<comment type="subcellular location">
    <subcellularLocation>
        <location evidence="1">Cell membrane</location>
        <topology evidence="1">Peripheral membrane protein</topology>
        <orientation evidence="1">Cytoplasmic side</orientation>
    </subcellularLocation>
</comment>
<evidence type="ECO:0000256" key="4">
    <source>
        <dbReference type="ARBA" id="ARBA00022741"/>
    </source>
</evidence>
<keyword evidence="4" id="KW-0547">Nucleotide-binding</keyword>
<dbReference type="GO" id="GO:0005886">
    <property type="term" value="C:plasma membrane"/>
    <property type="evidence" value="ECO:0007669"/>
    <property type="project" value="UniProtKB-SubCell"/>
</dbReference>
<dbReference type="PANTHER" id="PTHR43582:SF4">
    <property type="entry name" value="ANTIBIOTIC RESISTANCE ABC TRANSPORTER ATP-BINDING PROTEIN"/>
    <property type="match status" value="1"/>
</dbReference>
<keyword evidence="2" id="KW-0813">Transport</keyword>
<dbReference type="PANTHER" id="PTHR43582">
    <property type="entry name" value="LINEARMYCIN RESISTANCE ATP-BINDING PROTEIN LNRL"/>
    <property type="match status" value="1"/>
</dbReference>
<name>L0HJN9_METFS</name>
<dbReference type="InterPro" id="IPR005894">
    <property type="entry name" value="DrrA"/>
</dbReference>
<evidence type="ECO:0000256" key="5">
    <source>
        <dbReference type="ARBA" id="ARBA00022840"/>
    </source>
</evidence>
<dbReference type="KEGG" id="mfo:Metfor_2274"/>
<dbReference type="InterPro" id="IPR025302">
    <property type="entry name" value="DrrA1/2-like_C"/>
</dbReference>
<dbReference type="STRING" id="593750.Metfor_2274"/>
<dbReference type="InterPro" id="IPR017871">
    <property type="entry name" value="ABC_transporter-like_CS"/>
</dbReference>
<evidence type="ECO:0000256" key="7">
    <source>
        <dbReference type="ARBA" id="ARBA00023136"/>
    </source>
</evidence>
<evidence type="ECO:0000256" key="1">
    <source>
        <dbReference type="ARBA" id="ARBA00004413"/>
    </source>
</evidence>
<dbReference type="Pfam" id="PF00005">
    <property type="entry name" value="ABC_tran"/>
    <property type="match status" value="1"/>
</dbReference>
<organism evidence="10 11">
    <name type="scientific">Methanoregula formicica (strain DSM 22288 / NBRC 105244 / SMSP)</name>
    <dbReference type="NCBI Taxonomy" id="593750"/>
    <lineage>
        <taxon>Archaea</taxon>
        <taxon>Methanobacteriati</taxon>
        <taxon>Methanobacteriota</taxon>
        <taxon>Stenosarchaea group</taxon>
        <taxon>Methanomicrobia</taxon>
        <taxon>Methanomicrobiales</taxon>
        <taxon>Methanoregulaceae</taxon>
        <taxon>Methanoregula</taxon>
    </lineage>
</organism>
<dbReference type="InParanoid" id="L0HJN9"/>